<keyword evidence="1" id="KW-1015">Disulfide bond</keyword>
<keyword evidence="4" id="KW-1185">Reference proteome</keyword>
<evidence type="ECO:0000259" key="2">
    <source>
        <dbReference type="SMART" id="SM00277"/>
    </source>
</evidence>
<name>A0A673N7S4_9TELE</name>
<dbReference type="AlphaFoldDB" id="A0A673N7S4"/>
<dbReference type="SMART" id="SM00277">
    <property type="entry name" value="GRAN"/>
    <property type="match status" value="1"/>
</dbReference>
<dbReference type="InterPro" id="IPR000118">
    <property type="entry name" value="Granulin"/>
</dbReference>
<accession>A0A673N7S4</accession>
<evidence type="ECO:0000313" key="3">
    <source>
        <dbReference type="Ensembl" id="ENSSRHP00000098921.1"/>
    </source>
</evidence>
<dbReference type="Ensembl" id="ENSSRHT00000101605.1">
    <property type="protein sequence ID" value="ENSSRHP00000098921.1"/>
    <property type="gene ID" value="ENSSRHG00000048552.1"/>
</dbReference>
<sequence>MLKAPNACPPIRSCLCGPTSDVPCNDTAACPDGTTCCKTKEGGWACCPLPQVISSQNVAVTQGSSKH</sequence>
<proteinExistence type="predicted"/>
<evidence type="ECO:0000256" key="1">
    <source>
        <dbReference type="ARBA" id="ARBA00023157"/>
    </source>
</evidence>
<dbReference type="InterPro" id="IPR037277">
    <property type="entry name" value="Granulin_sf"/>
</dbReference>
<organism evidence="3 4">
    <name type="scientific">Sinocyclocheilus rhinocerous</name>
    <dbReference type="NCBI Taxonomy" id="307959"/>
    <lineage>
        <taxon>Eukaryota</taxon>
        <taxon>Metazoa</taxon>
        <taxon>Chordata</taxon>
        <taxon>Craniata</taxon>
        <taxon>Vertebrata</taxon>
        <taxon>Euteleostomi</taxon>
        <taxon>Actinopterygii</taxon>
        <taxon>Neopterygii</taxon>
        <taxon>Teleostei</taxon>
        <taxon>Ostariophysi</taxon>
        <taxon>Cypriniformes</taxon>
        <taxon>Cyprinidae</taxon>
        <taxon>Cyprininae</taxon>
        <taxon>Sinocyclocheilus</taxon>
    </lineage>
</organism>
<dbReference type="Gene3D" id="2.10.25.160">
    <property type="entry name" value="Granulin"/>
    <property type="match status" value="1"/>
</dbReference>
<reference evidence="3" key="1">
    <citation type="submission" date="2025-08" db="UniProtKB">
        <authorList>
            <consortium name="Ensembl"/>
        </authorList>
    </citation>
    <scope>IDENTIFICATION</scope>
</reference>
<reference evidence="3" key="2">
    <citation type="submission" date="2025-09" db="UniProtKB">
        <authorList>
            <consortium name="Ensembl"/>
        </authorList>
    </citation>
    <scope>IDENTIFICATION</scope>
</reference>
<evidence type="ECO:0000313" key="4">
    <source>
        <dbReference type="Proteomes" id="UP000472270"/>
    </source>
</evidence>
<dbReference type="Pfam" id="PF00396">
    <property type="entry name" value="Granulin"/>
    <property type="match status" value="1"/>
</dbReference>
<feature type="domain" description="Granulins" evidence="2">
    <location>
        <begin position="24"/>
        <end position="63"/>
    </location>
</feature>
<protein>
    <recommendedName>
        <fullName evidence="2">Granulins domain-containing protein</fullName>
    </recommendedName>
</protein>
<dbReference type="SUPFAM" id="SSF57277">
    <property type="entry name" value="Granulin repeat"/>
    <property type="match status" value="1"/>
</dbReference>
<dbReference type="Proteomes" id="UP000472270">
    <property type="component" value="Unassembled WGS sequence"/>
</dbReference>